<dbReference type="SUPFAM" id="SSF50370">
    <property type="entry name" value="Ricin B-like lectins"/>
    <property type="match status" value="1"/>
</dbReference>
<dbReference type="EMBL" id="ML178844">
    <property type="protein sequence ID" value="TFK97803.1"/>
    <property type="molecule type" value="Genomic_DNA"/>
</dbReference>
<dbReference type="AlphaFoldDB" id="A0A5C3QHL0"/>
<evidence type="ECO:0008006" key="4">
    <source>
        <dbReference type="Google" id="ProtNLM"/>
    </source>
</evidence>
<dbReference type="Gene3D" id="2.80.10.50">
    <property type="match status" value="1"/>
</dbReference>
<protein>
    <recommendedName>
        <fullName evidence="4">Ricin B lectin domain-containing protein</fullName>
    </recommendedName>
</protein>
<reference evidence="2 3" key="1">
    <citation type="journal article" date="2019" name="Nat. Ecol. Evol.">
        <title>Megaphylogeny resolves global patterns of mushroom evolution.</title>
        <authorList>
            <person name="Varga T."/>
            <person name="Krizsan K."/>
            <person name="Foldi C."/>
            <person name="Dima B."/>
            <person name="Sanchez-Garcia M."/>
            <person name="Sanchez-Ramirez S."/>
            <person name="Szollosi G.J."/>
            <person name="Szarkandi J.G."/>
            <person name="Papp V."/>
            <person name="Albert L."/>
            <person name="Andreopoulos W."/>
            <person name="Angelini C."/>
            <person name="Antonin V."/>
            <person name="Barry K.W."/>
            <person name="Bougher N.L."/>
            <person name="Buchanan P."/>
            <person name="Buyck B."/>
            <person name="Bense V."/>
            <person name="Catcheside P."/>
            <person name="Chovatia M."/>
            <person name="Cooper J."/>
            <person name="Damon W."/>
            <person name="Desjardin D."/>
            <person name="Finy P."/>
            <person name="Geml J."/>
            <person name="Haridas S."/>
            <person name="Hughes K."/>
            <person name="Justo A."/>
            <person name="Karasinski D."/>
            <person name="Kautmanova I."/>
            <person name="Kiss B."/>
            <person name="Kocsube S."/>
            <person name="Kotiranta H."/>
            <person name="LaButti K.M."/>
            <person name="Lechner B.E."/>
            <person name="Liimatainen K."/>
            <person name="Lipzen A."/>
            <person name="Lukacs Z."/>
            <person name="Mihaltcheva S."/>
            <person name="Morgado L.N."/>
            <person name="Niskanen T."/>
            <person name="Noordeloos M.E."/>
            <person name="Ohm R.A."/>
            <person name="Ortiz-Santana B."/>
            <person name="Ovrebo C."/>
            <person name="Racz N."/>
            <person name="Riley R."/>
            <person name="Savchenko A."/>
            <person name="Shiryaev A."/>
            <person name="Soop K."/>
            <person name="Spirin V."/>
            <person name="Szebenyi C."/>
            <person name="Tomsovsky M."/>
            <person name="Tulloss R.E."/>
            <person name="Uehling J."/>
            <person name="Grigoriev I.V."/>
            <person name="Vagvolgyi C."/>
            <person name="Papp T."/>
            <person name="Martin F.M."/>
            <person name="Miettinen O."/>
            <person name="Hibbett D.S."/>
            <person name="Nagy L.G."/>
        </authorList>
    </citation>
    <scope>NUCLEOTIDE SEQUENCE [LARGE SCALE GENOMIC DNA]</scope>
    <source>
        <strain evidence="2 3">CBS 309.79</strain>
    </source>
</reference>
<dbReference type="CDD" id="cd00161">
    <property type="entry name" value="beta-trefoil_Ricin-like"/>
    <property type="match status" value="1"/>
</dbReference>
<keyword evidence="1" id="KW-0732">Signal</keyword>
<evidence type="ECO:0000256" key="1">
    <source>
        <dbReference type="SAM" id="SignalP"/>
    </source>
</evidence>
<gene>
    <name evidence="2" type="ORF">BDV98DRAFT_585347</name>
</gene>
<evidence type="ECO:0000313" key="3">
    <source>
        <dbReference type="Proteomes" id="UP000305067"/>
    </source>
</evidence>
<proteinExistence type="predicted"/>
<accession>A0A5C3QHL0</accession>
<name>A0A5C3QHL0_9AGAR</name>
<feature type="chain" id="PRO_5022937782" description="Ricin B lectin domain-containing protein" evidence="1">
    <location>
        <begin position="20"/>
        <end position="152"/>
    </location>
</feature>
<keyword evidence="3" id="KW-1185">Reference proteome</keyword>
<evidence type="ECO:0000313" key="2">
    <source>
        <dbReference type="EMBL" id="TFK97803.1"/>
    </source>
</evidence>
<dbReference type="OrthoDB" id="6770063at2759"/>
<dbReference type="Proteomes" id="UP000305067">
    <property type="component" value="Unassembled WGS sequence"/>
</dbReference>
<feature type="signal peptide" evidence="1">
    <location>
        <begin position="1"/>
        <end position="19"/>
    </location>
</feature>
<sequence length="152" mass="16953">MKLSTVTFAAISLALSGTALVIEKRQTPARAYHIRPSGDTSNRIGVSGGVLAVGFDCNGTPSQKWAWWDAFDQSPLFVTHPTTKKRLCMNVADINNSTRGSRNIHLDELWAKANISREDIWFWVPSSLAPYNQMCLDLTDGSKENRNVLQTW</sequence>
<dbReference type="InterPro" id="IPR035992">
    <property type="entry name" value="Ricin_B-like_lectins"/>
</dbReference>
<organism evidence="2 3">
    <name type="scientific">Pterulicium gracile</name>
    <dbReference type="NCBI Taxonomy" id="1884261"/>
    <lineage>
        <taxon>Eukaryota</taxon>
        <taxon>Fungi</taxon>
        <taxon>Dikarya</taxon>
        <taxon>Basidiomycota</taxon>
        <taxon>Agaricomycotina</taxon>
        <taxon>Agaricomycetes</taxon>
        <taxon>Agaricomycetidae</taxon>
        <taxon>Agaricales</taxon>
        <taxon>Pleurotineae</taxon>
        <taxon>Pterulaceae</taxon>
        <taxon>Pterulicium</taxon>
    </lineage>
</organism>